<dbReference type="GO" id="GO:0006281">
    <property type="term" value="P:DNA repair"/>
    <property type="evidence" value="ECO:0007669"/>
    <property type="project" value="InterPro"/>
</dbReference>
<evidence type="ECO:0000259" key="7">
    <source>
        <dbReference type="Pfam" id="PF02272"/>
    </source>
</evidence>
<reference evidence="9 10" key="1">
    <citation type="journal article" date="2016" name="Nat. Commun.">
        <title>Thousands of microbial genomes shed light on interconnected biogeochemical processes in an aquifer system.</title>
        <authorList>
            <person name="Anantharaman K."/>
            <person name="Brown C.T."/>
            <person name="Hug L.A."/>
            <person name="Sharon I."/>
            <person name="Castelle C.J."/>
            <person name="Probst A.J."/>
            <person name="Thomas B.C."/>
            <person name="Singh A."/>
            <person name="Wilkins M.J."/>
            <person name="Karaoz U."/>
            <person name="Brodie E.L."/>
            <person name="Williams K.H."/>
            <person name="Hubbard S.S."/>
            <person name="Banfield J.F."/>
        </authorList>
    </citation>
    <scope>NUCLEOTIDE SEQUENCE [LARGE SCALE GENOMIC DNA]</scope>
</reference>
<evidence type="ECO:0000256" key="3">
    <source>
        <dbReference type="ARBA" id="ARBA00022722"/>
    </source>
</evidence>
<dbReference type="GO" id="GO:0003676">
    <property type="term" value="F:nucleic acid binding"/>
    <property type="evidence" value="ECO:0007669"/>
    <property type="project" value="InterPro"/>
</dbReference>
<comment type="caution">
    <text evidence="9">The sequence shown here is derived from an EMBL/GenBank/DDBJ whole genome shotgun (WGS) entry which is preliminary data.</text>
</comment>
<protein>
    <recommendedName>
        <fullName evidence="2">Single-stranded-DNA-specific exonuclease RecJ</fullName>
    </recommendedName>
</protein>
<dbReference type="GO" id="GO:0006310">
    <property type="term" value="P:DNA recombination"/>
    <property type="evidence" value="ECO:0007669"/>
    <property type="project" value="InterPro"/>
</dbReference>
<name>A0A1F7Y2M2_9BACT</name>
<evidence type="ECO:0000313" key="10">
    <source>
        <dbReference type="Proteomes" id="UP000176741"/>
    </source>
</evidence>
<dbReference type="AlphaFoldDB" id="A0A1F7Y2M2"/>
<gene>
    <name evidence="9" type="ORF">A2771_04215</name>
</gene>
<evidence type="ECO:0000256" key="5">
    <source>
        <dbReference type="ARBA" id="ARBA00022839"/>
    </source>
</evidence>
<dbReference type="InterPro" id="IPR003156">
    <property type="entry name" value="DHHA1_dom"/>
</dbReference>
<evidence type="ECO:0000259" key="8">
    <source>
        <dbReference type="Pfam" id="PF17768"/>
    </source>
</evidence>
<keyword evidence="3" id="KW-0540">Nuclease</keyword>
<dbReference type="PANTHER" id="PTHR30255:SF2">
    <property type="entry name" value="SINGLE-STRANDED-DNA-SPECIFIC EXONUCLEASE RECJ"/>
    <property type="match status" value="1"/>
</dbReference>
<evidence type="ECO:0000256" key="1">
    <source>
        <dbReference type="ARBA" id="ARBA00005915"/>
    </source>
</evidence>
<dbReference type="Gene3D" id="2.40.50.460">
    <property type="match status" value="1"/>
</dbReference>
<accession>A0A1F7Y2M2</accession>
<dbReference type="Pfam" id="PF01368">
    <property type="entry name" value="DHH"/>
    <property type="match status" value="1"/>
</dbReference>
<dbReference type="InterPro" id="IPR038763">
    <property type="entry name" value="DHH_sf"/>
</dbReference>
<dbReference type="GO" id="GO:0008409">
    <property type="term" value="F:5'-3' exonuclease activity"/>
    <property type="evidence" value="ECO:0007669"/>
    <property type="project" value="InterPro"/>
</dbReference>
<feature type="domain" description="DDH" evidence="6">
    <location>
        <begin position="84"/>
        <end position="228"/>
    </location>
</feature>
<keyword evidence="4" id="KW-0378">Hydrolase</keyword>
<proteinExistence type="inferred from homology"/>
<keyword evidence="5 9" id="KW-0269">Exonuclease</keyword>
<evidence type="ECO:0000256" key="4">
    <source>
        <dbReference type="ARBA" id="ARBA00022801"/>
    </source>
</evidence>
<dbReference type="Pfam" id="PF17768">
    <property type="entry name" value="RecJ_OB"/>
    <property type="match status" value="1"/>
</dbReference>
<sequence>MNNKNLKWEVLGKLKNSKTKKLGNEDIVDILLENRGIKTKKQKEEFFNPTPPEKISIKSLNIKEKELSKAIKRIKNAVVKGEDIVIYGDYDADGICSTAILWEELYYLTKNVKPYIPNRFDEGYGINAKSIEKLKIENEKLKIIITVDNGIVANDAVDKANELGIDVIITDHHQPGKKLPKAYSIVHTDKISGSGVAWIFSREIARELKIKNEKIKITNSLELVAIGTIADQLPLLSANRSFAKYGLEALNNTERPGLLALFEEAGLIDSQTRLRQKATARQVGTYEVNYIIAPRINAMGRMEHAIDSLRLLCTTSTKKAEELAYELGRVNKERQKVLEEVVSHTKEDAIIEKTKGVIFISHETYHEGVIGLAAAKLVEAFWRPAIVVSKGTELSKGSARSIPGISIIDLIRKLDQFTLGGGGHPMAAGFSLKTDMIEKFSAELERLSAPLLTDELLTKRLKIDLEIDFELVNTDLLKKIKAFEPFGIGNYEPVFLSSKVNIIDARLVGSDKNHLKLKIGKNAQIIDAIGFNLGKYFGDINSNKKYDVAFNIEENVWNGNTTMQLRVKDVREHI</sequence>
<evidence type="ECO:0000256" key="2">
    <source>
        <dbReference type="ARBA" id="ARBA00019841"/>
    </source>
</evidence>
<evidence type="ECO:0000259" key="6">
    <source>
        <dbReference type="Pfam" id="PF01368"/>
    </source>
</evidence>
<dbReference type="SUPFAM" id="SSF64182">
    <property type="entry name" value="DHH phosphoesterases"/>
    <property type="match status" value="1"/>
</dbReference>
<dbReference type="PANTHER" id="PTHR30255">
    <property type="entry name" value="SINGLE-STRANDED-DNA-SPECIFIC EXONUCLEASE RECJ"/>
    <property type="match status" value="1"/>
</dbReference>
<comment type="similarity">
    <text evidence="1">Belongs to the RecJ family.</text>
</comment>
<dbReference type="InterPro" id="IPR051673">
    <property type="entry name" value="SSDNA_exonuclease_RecJ"/>
</dbReference>
<evidence type="ECO:0000313" key="9">
    <source>
        <dbReference type="EMBL" id="OGM20928.1"/>
    </source>
</evidence>
<dbReference type="NCBIfam" id="TIGR00644">
    <property type="entry name" value="recJ"/>
    <property type="match status" value="1"/>
</dbReference>
<dbReference type="InterPro" id="IPR001667">
    <property type="entry name" value="DDH_dom"/>
</dbReference>
<dbReference type="Gene3D" id="3.90.1640.30">
    <property type="match status" value="1"/>
</dbReference>
<dbReference type="InterPro" id="IPR041122">
    <property type="entry name" value="RecJ_OB"/>
</dbReference>
<dbReference type="InterPro" id="IPR004610">
    <property type="entry name" value="RecJ"/>
</dbReference>
<dbReference type="EMBL" id="MGGD01000023">
    <property type="protein sequence ID" value="OGM20928.1"/>
    <property type="molecule type" value="Genomic_DNA"/>
</dbReference>
<dbReference type="Proteomes" id="UP000176741">
    <property type="component" value="Unassembled WGS sequence"/>
</dbReference>
<organism evidence="9 10">
    <name type="scientific">Candidatus Woesebacteria bacterium RIFCSPHIGHO2_01_FULL_38_26b</name>
    <dbReference type="NCBI Taxonomy" id="1802491"/>
    <lineage>
        <taxon>Bacteria</taxon>
        <taxon>Candidatus Woeseibacteriota</taxon>
    </lineage>
</organism>
<feature type="domain" description="DHHA1" evidence="7">
    <location>
        <begin position="358"/>
        <end position="446"/>
    </location>
</feature>
<dbReference type="Pfam" id="PF02272">
    <property type="entry name" value="DHHA1"/>
    <property type="match status" value="1"/>
</dbReference>
<feature type="domain" description="RecJ OB" evidence="8">
    <location>
        <begin position="463"/>
        <end position="569"/>
    </location>
</feature>